<keyword evidence="6 11" id="KW-0547">Nucleotide-binding</keyword>
<keyword evidence="4 11" id="KW-0816">Tricarboxylic acid cycle</keyword>
<evidence type="ECO:0000313" key="15">
    <source>
        <dbReference type="Proteomes" id="UP000886687"/>
    </source>
</evidence>
<evidence type="ECO:0000259" key="12">
    <source>
        <dbReference type="Pfam" id="PF06315"/>
    </source>
</evidence>
<evidence type="ECO:0000256" key="3">
    <source>
        <dbReference type="ARBA" id="ARBA00022527"/>
    </source>
</evidence>
<keyword evidence="2 11" id="KW-0963">Cytoplasm</keyword>
<evidence type="ECO:0000313" key="14">
    <source>
        <dbReference type="EMBL" id="MCG7938800.1"/>
    </source>
</evidence>
<feature type="domain" description="Isocitrate dehydrogenase kinase/phosphatase (AceK) regulatory" evidence="13">
    <location>
        <begin position="9"/>
        <end position="308"/>
    </location>
</feature>
<dbReference type="PANTHER" id="PTHR39559">
    <property type="match status" value="1"/>
</dbReference>
<dbReference type="GO" id="GO:0005524">
    <property type="term" value="F:ATP binding"/>
    <property type="evidence" value="ECO:0007669"/>
    <property type="project" value="UniProtKB-UniRule"/>
</dbReference>
<dbReference type="GO" id="GO:0008772">
    <property type="term" value="F:[isocitrate dehydrogenase (NADP+)] kinase activity"/>
    <property type="evidence" value="ECO:0007669"/>
    <property type="project" value="UniProtKB-UniRule"/>
</dbReference>
<dbReference type="GO" id="GO:0004674">
    <property type="term" value="F:protein serine/threonine kinase activity"/>
    <property type="evidence" value="ECO:0007669"/>
    <property type="project" value="UniProtKB-KW"/>
</dbReference>
<keyword evidence="3 11" id="KW-0723">Serine/threonine-protein kinase</keyword>
<organism evidence="14 15">
    <name type="scientific">Candidatus Thiodiazotropha lotti</name>
    <dbReference type="NCBI Taxonomy" id="2792787"/>
    <lineage>
        <taxon>Bacteria</taxon>
        <taxon>Pseudomonadati</taxon>
        <taxon>Pseudomonadota</taxon>
        <taxon>Gammaproteobacteria</taxon>
        <taxon>Chromatiales</taxon>
        <taxon>Sedimenticolaceae</taxon>
        <taxon>Candidatus Thiodiazotropha</taxon>
    </lineage>
</organism>
<evidence type="ECO:0000256" key="8">
    <source>
        <dbReference type="ARBA" id="ARBA00022801"/>
    </source>
</evidence>
<comment type="caution">
    <text evidence="14">The sequence shown here is derived from an EMBL/GenBank/DDBJ whole genome shotgun (WGS) entry which is preliminary data.</text>
</comment>
<comment type="function">
    <text evidence="11">Bifunctional enzyme which can phosphorylate or dephosphorylate isocitrate dehydrogenase (IDH) on a specific serine residue. This is a regulatory mechanism which enables bacteria to bypass the Krebs cycle via the glyoxylate shunt in response to the source of carbon. When bacteria are grown on glucose, IDH is fully active and unphosphorylated, but when grown on acetate or ethanol, the activity of IDH declines drastically concomitant with its phosphorylation.</text>
</comment>
<dbReference type="EMBL" id="JAEPDI010000004">
    <property type="protein sequence ID" value="MCG7938800.1"/>
    <property type="molecule type" value="Genomic_DNA"/>
</dbReference>
<dbReference type="InterPro" id="IPR046855">
    <property type="entry name" value="AceK_kinase"/>
</dbReference>
<keyword evidence="1 11" id="KW-0329">Glyoxylate bypass</keyword>
<dbReference type="AlphaFoldDB" id="A0A9E4K3L6"/>
<keyword evidence="10 11" id="KW-0904">Protein phosphatase</keyword>
<dbReference type="Pfam" id="PF20423">
    <property type="entry name" value="AceK_regulatory"/>
    <property type="match status" value="1"/>
</dbReference>
<evidence type="ECO:0000256" key="11">
    <source>
        <dbReference type="HAMAP-Rule" id="MF_00747"/>
    </source>
</evidence>
<evidence type="ECO:0000256" key="9">
    <source>
        <dbReference type="ARBA" id="ARBA00022840"/>
    </source>
</evidence>
<dbReference type="GO" id="GO:0016208">
    <property type="term" value="F:AMP binding"/>
    <property type="evidence" value="ECO:0007669"/>
    <property type="project" value="TreeGrafter"/>
</dbReference>
<dbReference type="GO" id="GO:0004721">
    <property type="term" value="F:phosphoprotein phosphatase activity"/>
    <property type="evidence" value="ECO:0007669"/>
    <property type="project" value="UniProtKB-KW"/>
</dbReference>
<dbReference type="PANTHER" id="PTHR39559:SF1">
    <property type="entry name" value="ISOCITRATE DEHYDROGENASE KINASE_PHOSPHATASE"/>
    <property type="match status" value="1"/>
</dbReference>
<protein>
    <recommendedName>
        <fullName evidence="11">Isocitrate dehydrogenase kinase/phosphatase</fullName>
        <shortName evidence="11">IDH kinase/phosphatase</shortName>
        <shortName evidence="11">IDHK/P</shortName>
        <ecNumber evidence="11">2.7.11.5</ecNumber>
        <ecNumber evidence="11">3.1.3.-</ecNumber>
    </recommendedName>
</protein>
<dbReference type="GO" id="GO:0006097">
    <property type="term" value="P:glyoxylate cycle"/>
    <property type="evidence" value="ECO:0007669"/>
    <property type="project" value="UniProtKB-UniRule"/>
</dbReference>
<accession>A0A9E4K3L6</accession>
<name>A0A9E4K3L6_9GAMM</name>
<keyword evidence="5 11" id="KW-0808">Transferase</keyword>
<feature type="active site" evidence="11">
    <location>
        <position position="371"/>
    </location>
</feature>
<feature type="binding site" evidence="11">
    <location>
        <begin position="315"/>
        <end position="321"/>
    </location>
    <ligand>
        <name>ATP</name>
        <dbReference type="ChEBI" id="CHEBI:30616"/>
    </ligand>
</feature>
<dbReference type="Proteomes" id="UP000886687">
    <property type="component" value="Unassembled WGS sequence"/>
</dbReference>
<dbReference type="Pfam" id="PF06315">
    <property type="entry name" value="AceK_kinase"/>
    <property type="match status" value="1"/>
</dbReference>
<keyword evidence="9 11" id="KW-0067">ATP-binding</keyword>
<dbReference type="InterPro" id="IPR046854">
    <property type="entry name" value="AceK_regulatory"/>
</dbReference>
<evidence type="ECO:0000256" key="10">
    <source>
        <dbReference type="ARBA" id="ARBA00022912"/>
    </source>
</evidence>
<evidence type="ECO:0000259" key="13">
    <source>
        <dbReference type="Pfam" id="PF20423"/>
    </source>
</evidence>
<evidence type="ECO:0000256" key="1">
    <source>
        <dbReference type="ARBA" id="ARBA00022435"/>
    </source>
</evidence>
<reference evidence="14" key="1">
    <citation type="journal article" date="2021" name="Proc. Natl. Acad. Sci. U.S.A.">
        <title>Global biogeography of chemosynthetic symbionts reveals both localized and globally distributed symbiont groups. .</title>
        <authorList>
            <person name="Osvatic J.T."/>
            <person name="Wilkins L.G.E."/>
            <person name="Leibrecht L."/>
            <person name="Leray M."/>
            <person name="Zauner S."/>
            <person name="Polzin J."/>
            <person name="Camacho Y."/>
            <person name="Gros O."/>
            <person name="van Gils J.A."/>
            <person name="Eisen J.A."/>
            <person name="Petersen J.M."/>
            <person name="Yuen B."/>
        </authorList>
    </citation>
    <scope>NUCLEOTIDE SEQUENCE</scope>
    <source>
        <strain evidence="14">MAGL173</strain>
    </source>
</reference>
<dbReference type="PIRSF" id="PIRSF000719">
    <property type="entry name" value="AceK"/>
    <property type="match status" value="1"/>
</dbReference>
<keyword evidence="8 11" id="KW-0378">Hydrolase</keyword>
<keyword evidence="7 11" id="KW-0418">Kinase</keyword>
<feature type="binding site" evidence="11">
    <location>
        <position position="336"/>
    </location>
    <ligand>
        <name>ATP</name>
        <dbReference type="ChEBI" id="CHEBI:30616"/>
    </ligand>
</feature>
<evidence type="ECO:0000256" key="6">
    <source>
        <dbReference type="ARBA" id="ARBA00022741"/>
    </source>
</evidence>
<dbReference type="HAMAP" id="MF_00747">
    <property type="entry name" value="AceK"/>
    <property type="match status" value="1"/>
</dbReference>
<dbReference type="InterPro" id="IPR010452">
    <property type="entry name" value="Isocitrate_DH_AceK"/>
</dbReference>
<dbReference type="NCBIfam" id="NF002804">
    <property type="entry name" value="PRK02946.1"/>
    <property type="match status" value="1"/>
</dbReference>
<dbReference type="GO" id="GO:0005737">
    <property type="term" value="C:cytoplasm"/>
    <property type="evidence" value="ECO:0007669"/>
    <property type="project" value="UniProtKB-SubCell"/>
</dbReference>
<comment type="catalytic activity">
    <reaction evidence="11">
        <text>L-seryl-[isocitrate dehydrogenase] + ATP = O-phospho-L-seryl-[isocitrate dehydrogenase] + ADP + H(+)</text>
        <dbReference type="Rhea" id="RHEA:43540"/>
        <dbReference type="Rhea" id="RHEA-COMP:10605"/>
        <dbReference type="Rhea" id="RHEA-COMP:10606"/>
        <dbReference type="ChEBI" id="CHEBI:15378"/>
        <dbReference type="ChEBI" id="CHEBI:29999"/>
        <dbReference type="ChEBI" id="CHEBI:30616"/>
        <dbReference type="ChEBI" id="CHEBI:83421"/>
        <dbReference type="ChEBI" id="CHEBI:456216"/>
        <dbReference type="EC" id="2.7.11.5"/>
    </reaction>
</comment>
<dbReference type="GO" id="GO:0006099">
    <property type="term" value="P:tricarboxylic acid cycle"/>
    <property type="evidence" value="ECO:0007669"/>
    <property type="project" value="UniProtKB-UniRule"/>
</dbReference>
<dbReference type="EC" id="2.7.11.5" evidence="11"/>
<comment type="subcellular location">
    <subcellularLocation>
        <location evidence="11">Cytoplasm</location>
    </subcellularLocation>
</comment>
<evidence type="ECO:0000256" key="4">
    <source>
        <dbReference type="ARBA" id="ARBA00022532"/>
    </source>
</evidence>
<gene>
    <name evidence="11 14" type="primary">aceK</name>
    <name evidence="14" type="ORF">JAZ04_08075</name>
</gene>
<comment type="similarity">
    <text evidence="11">Belongs to the AceK family.</text>
</comment>
<sequence length="589" mass="68961">MQNQPQQIARSILTGFERHFSFFQEISSAARQRFEHADWQAVREASAKRINFYDLRVKEAIERLKSSFDIEVLDERLWQEVKQIYSKLLRTHSRPELAETFYNSVFCRLFDRRYYDNDKIFIESQVDRQGLSERYQVYMSFHLDEGDLQGCIWDMLSAFYFSLPYENIDRDCKLLTDSLIEQAGFDRLPKDLRFDILESPFYRNKAAYLIGRMVYGDKIRPFIIPLINNEEGGLFVDALLIRGRHVEALFSFARAYFMAKTPVPTATVAFLKSIMPDKTLSELYMSIGLHKQAKNEFYRDLLNHLDDSTDKFVLAAGTPGLVMQVFTLPSFPYVFKVIRDQFPPQKEVTHKLIKERYLQVKKHDRIGRMADTLDFAEVALPLDRIEPKLLQELQNTIANQLEIDDDKLVIKHLYIERRMTPLNLYLQETDDEMAREILGDWGLALKQLMGVNIFPGDLLFKNFGVNDQRKVVFYDYDEICYLSECNFRRIPPPRSSLDLFRDEPWYSVNPNDIFPEEFITFISTDPKIRKMLMELHPDLFDISSWQNAQESLAAGQQADVFPYPQKLRFSRKLQSAKVSAQLLAAAAVV</sequence>
<dbReference type="EC" id="3.1.3.-" evidence="11"/>
<feature type="domain" description="Isocitrate dehydrogenase kinase/phosphatase (AceK) kinase" evidence="12">
    <location>
        <begin position="310"/>
        <end position="565"/>
    </location>
</feature>
<evidence type="ECO:0000256" key="5">
    <source>
        <dbReference type="ARBA" id="ARBA00022679"/>
    </source>
</evidence>
<dbReference type="GO" id="GO:0006006">
    <property type="term" value="P:glucose metabolic process"/>
    <property type="evidence" value="ECO:0007669"/>
    <property type="project" value="InterPro"/>
</dbReference>
<evidence type="ECO:0000256" key="2">
    <source>
        <dbReference type="ARBA" id="ARBA00022490"/>
    </source>
</evidence>
<proteinExistence type="inferred from homology"/>
<evidence type="ECO:0000256" key="7">
    <source>
        <dbReference type="ARBA" id="ARBA00022777"/>
    </source>
</evidence>